<organism evidence="3 4">
    <name type="scientific">Actinomadura violacea</name>
    <dbReference type="NCBI Taxonomy" id="2819934"/>
    <lineage>
        <taxon>Bacteria</taxon>
        <taxon>Bacillati</taxon>
        <taxon>Actinomycetota</taxon>
        <taxon>Actinomycetes</taxon>
        <taxon>Streptosporangiales</taxon>
        <taxon>Thermomonosporaceae</taxon>
        <taxon>Actinomadura</taxon>
    </lineage>
</organism>
<proteinExistence type="predicted"/>
<dbReference type="Proteomes" id="UP000680206">
    <property type="component" value="Unassembled WGS sequence"/>
</dbReference>
<dbReference type="Pfam" id="PF00496">
    <property type="entry name" value="SBP_bac_5"/>
    <property type="match status" value="1"/>
</dbReference>
<name>A0ABS3S4L4_9ACTN</name>
<accession>A0ABS3S4L4</accession>
<keyword evidence="1" id="KW-0732">Signal</keyword>
<dbReference type="EMBL" id="JAGEPF010000028">
    <property type="protein sequence ID" value="MBO2463523.1"/>
    <property type="molecule type" value="Genomic_DNA"/>
</dbReference>
<protein>
    <submittedName>
        <fullName evidence="3">ABC transporter substrate-binding protein</fullName>
    </submittedName>
</protein>
<sequence length="563" mass="60791">MKRPPRTRLALPAALPAVLALAAGALSACDSGGSSGSGGRGGSNGGTLTVLYTKDMEHLDPQRNYVMFAMDFGTRLLYRTLTTYAAASGQAGTKVVPDLATDTGRTGDGGLTWTFHLKQGLKYEDGSPVTSQDVKYGVERSFAPDLPEGPGYARTMLAGGDEYHGPYKDPKGLDSIGTPDARTIVFHLRRPSMEWPQIATLPTFAPVPKAKDSGVDFDKRPFSSGPYRIQTYDRGKRLLLVRNPYWSKATDSVRQARPDRIDVQEGLAQATIDQRLIADQGADQRAITLYSVAASSMARILTRPDIKRRFTSELGLCTRFLAMNTAKPPFNDPRVRQAMQYAVDKDAYRTAHGGSGIGAPAGSYLPPTLMNGQTLDVYHAPPKGDPAKAEQLLTAAGKGAGFSINLTTTSTEQGKAEAEAVQQGLARVRVKVRINPVSNSVYYSTIGDVRKEDELVFYGWCADYPSASSFVQPVFDGNNITPKGNTAVSQLDDKVLNTRIETAVKDGRSADWQGVDQALMQASPMIPLIYDKLPLLRGSKVTGAIGHPIWEGEYDFATIGVKS</sequence>
<dbReference type="PANTHER" id="PTHR30290">
    <property type="entry name" value="PERIPLASMIC BINDING COMPONENT OF ABC TRANSPORTER"/>
    <property type="match status" value="1"/>
</dbReference>
<dbReference type="PANTHER" id="PTHR30290:SF83">
    <property type="entry name" value="ABC TRANSPORTER SUBSTRATE-BINDING PROTEIN"/>
    <property type="match status" value="1"/>
</dbReference>
<dbReference type="Gene3D" id="3.40.190.10">
    <property type="entry name" value="Periplasmic binding protein-like II"/>
    <property type="match status" value="1"/>
</dbReference>
<dbReference type="InterPro" id="IPR039424">
    <property type="entry name" value="SBP_5"/>
</dbReference>
<keyword evidence="4" id="KW-1185">Reference proteome</keyword>
<dbReference type="Gene3D" id="3.10.105.10">
    <property type="entry name" value="Dipeptide-binding Protein, Domain 3"/>
    <property type="match status" value="1"/>
</dbReference>
<reference evidence="3 4" key="1">
    <citation type="submission" date="2021-03" db="EMBL/GenBank/DDBJ databases">
        <title>Actinomadura violae sp. nov., isolated from lichen in Thailand.</title>
        <authorList>
            <person name="Kanchanasin P."/>
            <person name="Saeng-In P."/>
            <person name="Phongsopitanun W."/>
            <person name="Yuki M."/>
            <person name="Kudo T."/>
            <person name="Ohkuma M."/>
            <person name="Tanasupawat S."/>
        </authorList>
    </citation>
    <scope>NUCLEOTIDE SEQUENCE [LARGE SCALE GENOMIC DNA]</scope>
    <source>
        <strain evidence="3 4">LCR2-06</strain>
    </source>
</reference>
<evidence type="ECO:0000256" key="1">
    <source>
        <dbReference type="SAM" id="SignalP"/>
    </source>
</evidence>
<dbReference type="PROSITE" id="PS51257">
    <property type="entry name" value="PROKAR_LIPOPROTEIN"/>
    <property type="match status" value="1"/>
</dbReference>
<feature type="chain" id="PRO_5047172280" evidence="1">
    <location>
        <begin position="29"/>
        <end position="563"/>
    </location>
</feature>
<feature type="signal peptide" evidence="1">
    <location>
        <begin position="1"/>
        <end position="28"/>
    </location>
</feature>
<dbReference type="SUPFAM" id="SSF53850">
    <property type="entry name" value="Periplasmic binding protein-like II"/>
    <property type="match status" value="1"/>
</dbReference>
<dbReference type="CDD" id="cd08506">
    <property type="entry name" value="PBP2_clavulanate_OppA2"/>
    <property type="match status" value="1"/>
</dbReference>
<dbReference type="InterPro" id="IPR030678">
    <property type="entry name" value="Peptide/Ni-bd"/>
</dbReference>
<dbReference type="RefSeq" id="WP_208248916.1">
    <property type="nucleotide sequence ID" value="NZ_JAGEPF010000028.1"/>
</dbReference>
<comment type="caution">
    <text evidence="3">The sequence shown here is derived from an EMBL/GenBank/DDBJ whole genome shotgun (WGS) entry which is preliminary data.</text>
</comment>
<dbReference type="InterPro" id="IPR000914">
    <property type="entry name" value="SBP_5_dom"/>
</dbReference>
<feature type="domain" description="Solute-binding protein family 5" evidence="2">
    <location>
        <begin position="94"/>
        <end position="480"/>
    </location>
</feature>
<gene>
    <name evidence="3" type="ORF">J4709_38735</name>
</gene>
<evidence type="ECO:0000313" key="3">
    <source>
        <dbReference type="EMBL" id="MBO2463523.1"/>
    </source>
</evidence>
<dbReference type="PIRSF" id="PIRSF002741">
    <property type="entry name" value="MppA"/>
    <property type="match status" value="1"/>
</dbReference>
<evidence type="ECO:0000259" key="2">
    <source>
        <dbReference type="Pfam" id="PF00496"/>
    </source>
</evidence>
<evidence type="ECO:0000313" key="4">
    <source>
        <dbReference type="Proteomes" id="UP000680206"/>
    </source>
</evidence>